<dbReference type="EMBL" id="NVQC01000002">
    <property type="protein sequence ID" value="PTL37257.1"/>
    <property type="molecule type" value="Genomic_DNA"/>
</dbReference>
<keyword evidence="2" id="KW-1185">Reference proteome</keyword>
<dbReference type="Proteomes" id="UP000241436">
    <property type="component" value="Unassembled WGS sequence"/>
</dbReference>
<accession>A0A2T4U1L0</accession>
<dbReference type="OrthoDB" id="282364at2"/>
<evidence type="ECO:0000313" key="2">
    <source>
        <dbReference type="Proteomes" id="UP000241436"/>
    </source>
</evidence>
<protein>
    <submittedName>
        <fullName evidence="1">Uncharacterized protein</fullName>
    </submittedName>
</protein>
<gene>
    <name evidence="1" type="ORF">CLG94_00040</name>
</gene>
<organism evidence="1 2">
    <name type="scientific">Candidatus Methylomirabilis limnetica</name>
    <dbReference type="NCBI Taxonomy" id="2033718"/>
    <lineage>
        <taxon>Bacteria</taxon>
        <taxon>Candidatus Methylomirabilota</taxon>
        <taxon>Candidatus Methylomirabilia</taxon>
        <taxon>Candidatus Methylomirabilales</taxon>
        <taxon>Candidatus Methylomirabilaceae</taxon>
        <taxon>Candidatus Methylomirabilis</taxon>
    </lineage>
</organism>
<name>A0A2T4U1L0_9BACT</name>
<reference evidence="1 2" key="1">
    <citation type="submission" date="2017-09" db="EMBL/GenBank/DDBJ databases">
        <title>Bloom of a denitrifying methanotroph, Candidatus Methylomirabilis limnetica, in a deep stratified lake.</title>
        <authorList>
            <person name="Graf J.S."/>
            <person name="Marchant H.K."/>
            <person name="Tienken D."/>
            <person name="Hach P.F."/>
            <person name="Brand A."/>
            <person name="Schubert C.J."/>
            <person name="Kuypers M.M."/>
            <person name="Milucka J."/>
        </authorList>
    </citation>
    <scope>NUCLEOTIDE SEQUENCE [LARGE SCALE GENOMIC DNA]</scope>
    <source>
        <strain evidence="1 2">Zug</strain>
    </source>
</reference>
<proteinExistence type="predicted"/>
<comment type="caution">
    <text evidence="1">The sequence shown here is derived from an EMBL/GenBank/DDBJ whole genome shotgun (WGS) entry which is preliminary data.</text>
</comment>
<dbReference type="RefSeq" id="WP_107560865.1">
    <property type="nucleotide sequence ID" value="NZ_NVQC01000002.1"/>
</dbReference>
<reference evidence="2" key="2">
    <citation type="journal article" date="2018" name="Environ. Microbiol.">
        <title>Bloom of a denitrifying methanotroph, 'Candidatus Methylomirabilis limnetica', in a deep stratified lake.</title>
        <authorList>
            <person name="Graf J.S."/>
            <person name="Mayr M.J."/>
            <person name="Marchant H.K."/>
            <person name="Tienken D."/>
            <person name="Hach P.F."/>
            <person name="Brand A."/>
            <person name="Schubert C.J."/>
            <person name="Kuypers M.M."/>
            <person name="Milucka J."/>
        </authorList>
    </citation>
    <scope>NUCLEOTIDE SEQUENCE [LARGE SCALE GENOMIC DNA]</scope>
    <source>
        <strain evidence="2">Zug</strain>
    </source>
</reference>
<dbReference type="AlphaFoldDB" id="A0A2T4U1L0"/>
<evidence type="ECO:0000313" key="1">
    <source>
        <dbReference type="EMBL" id="PTL37257.1"/>
    </source>
</evidence>
<sequence length="371" mass="40671">MTNTYRFLTRLLASRIALLVIVVCLAGCTSFGAVTLDRDRLDYTSAVANSWKHQMLLNIVKLRYADTPIFVDVGQIVSSYQLQSTFSAVGSIFNSSGVVPGVPGSSVGLGAQGQYTERPTLTYVPLTGSSFIRTLMTPIPPIRLMELIEAGYRADILLPVVLQTVNGLSNGRAGRGRPPDLDFARLVRAMWRIQESEVIGFRAEADKETKREGIVMTFPRKDVPPDIKADRDAIRKLLGLNPEKSEFRVVSGQWAGQDDVIAMQTRSGMQILLELSAFIDVPAEHMRDGLALPVPPRPADSQEALPPSIRILSGASRPGTSFAAVRYGDLWYWIDNHDLKSKGLFTFLLILMTLADTGEKAQAPVLTIPAN</sequence>